<evidence type="ECO:0000313" key="1">
    <source>
        <dbReference type="EMBL" id="KAK3708435.1"/>
    </source>
</evidence>
<accession>A0ACC3N1U8</accession>
<protein>
    <submittedName>
        <fullName evidence="1">Uncharacterized protein</fullName>
    </submittedName>
</protein>
<organism evidence="1 2">
    <name type="scientific">Vermiconidia calcicola</name>
    <dbReference type="NCBI Taxonomy" id="1690605"/>
    <lineage>
        <taxon>Eukaryota</taxon>
        <taxon>Fungi</taxon>
        <taxon>Dikarya</taxon>
        <taxon>Ascomycota</taxon>
        <taxon>Pezizomycotina</taxon>
        <taxon>Dothideomycetes</taxon>
        <taxon>Dothideomycetidae</taxon>
        <taxon>Mycosphaerellales</taxon>
        <taxon>Extremaceae</taxon>
        <taxon>Vermiconidia</taxon>
    </lineage>
</organism>
<comment type="caution">
    <text evidence="1">The sequence shown here is derived from an EMBL/GenBank/DDBJ whole genome shotgun (WGS) entry which is preliminary data.</text>
</comment>
<dbReference type="EMBL" id="JAUTXU010000101">
    <property type="protein sequence ID" value="KAK3708435.1"/>
    <property type="molecule type" value="Genomic_DNA"/>
</dbReference>
<dbReference type="Proteomes" id="UP001281147">
    <property type="component" value="Unassembled WGS sequence"/>
</dbReference>
<keyword evidence="2" id="KW-1185">Reference proteome</keyword>
<name>A0ACC3N1U8_9PEZI</name>
<gene>
    <name evidence="1" type="ORF">LTR37_011531</name>
</gene>
<proteinExistence type="predicted"/>
<evidence type="ECO:0000313" key="2">
    <source>
        <dbReference type="Proteomes" id="UP001281147"/>
    </source>
</evidence>
<sequence length="66" mass="7467">MCNDFGVKGTTNVIRKTGGEYQRLISVQDEAIKRMLTEMFEAIKSFGYMSDVDKVMKEHTTASTKV</sequence>
<reference evidence="1" key="1">
    <citation type="submission" date="2023-07" db="EMBL/GenBank/DDBJ databases">
        <title>Black Yeasts Isolated from many extreme environments.</title>
        <authorList>
            <person name="Coleine C."/>
            <person name="Stajich J.E."/>
            <person name="Selbmann L."/>
        </authorList>
    </citation>
    <scope>NUCLEOTIDE SEQUENCE</scope>
    <source>
        <strain evidence="1">CCFEE 5714</strain>
    </source>
</reference>